<keyword evidence="2" id="KW-0813">Transport</keyword>
<keyword evidence="3" id="KW-0653">Protein transport</keyword>
<reference evidence="7 8" key="1">
    <citation type="submission" date="2014-06" db="EMBL/GenBank/DDBJ databases">
        <title>Evolutionary Origins and Diversification of the Mycorrhizal Mutualists.</title>
        <authorList>
            <consortium name="DOE Joint Genome Institute"/>
            <consortium name="Mycorrhizal Genomics Consortium"/>
            <person name="Kohler A."/>
            <person name="Kuo A."/>
            <person name="Nagy L.G."/>
            <person name="Floudas D."/>
            <person name="Copeland A."/>
            <person name="Barry K.W."/>
            <person name="Cichocki N."/>
            <person name="Veneault-Fourrey C."/>
            <person name="LaButti K."/>
            <person name="Lindquist E.A."/>
            <person name="Lipzen A."/>
            <person name="Lundell T."/>
            <person name="Morin E."/>
            <person name="Murat C."/>
            <person name="Riley R."/>
            <person name="Ohm R."/>
            <person name="Sun H."/>
            <person name="Tunlid A."/>
            <person name="Henrissat B."/>
            <person name="Grigoriev I.V."/>
            <person name="Hibbett D.S."/>
            <person name="Martin F."/>
        </authorList>
    </citation>
    <scope>NUCLEOTIDE SEQUENCE [LARGE SCALE GENOMIC DNA]</scope>
    <source>
        <strain evidence="7 8">SS14</strain>
    </source>
</reference>
<evidence type="ECO:0000256" key="3">
    <source>
        <dbReference type="ARBA" id="ARBA00022927"/>
    </source>
</evidence>
<dbReference type="InterPro" id="IPR001494">
    <property type="entry name" value="Importin-beta_N"/>
</dbReference>
<evidence type="ECO:0000256" key="4">
    <source>
        <dbReference type="ARBA" id="ARBA00023242"/>
    </source>
</evidence>
<dbReference type="PROSITE" id="PS50166">
    <property type="entry name" value="IMPORTIN_B_NT"/>
    <property type="match status" value="1"/>
</dbReference>
<dbReference type="PANTHER" id="PTHR10997:SF9">
    <property type="entry name" value="IMPORTIN-9"/>
    <property type="match status" value="1"/>
</dbReference>
<evidence type="ECO:0000313" key="8">
    <source>
        <dbReference type="Proteomes" id="UP000054279"/>
    </source>
</evidence>
<gene>
    <name evidence="7" type="ORF">M422DRAFT_76407</name>
</gene>
<dbReference type="SMART" id="SM00913">
    <property type="entry name" value="IBN_N"/>
    <property type="match status" value="1"/>
</dbReference>
<feature type="compositionally biased region" description="Acidic residues" evidence="5">
    <location>
        <begin position="936"/>
        <end position="949"/>
    </location>
</feature>
<dbReference type="InterPro" id="IPR056840">
    <property type="entry name" value="HEAT_IPO9_central"/>
</dbReference>
<organism evidence="7 8">
    <name type="scientific">Sphaerobolus stellatus (strain SS14)</name>
    <dbReference type="NCBI Taxonomy" id="990650"/>
    <lineage>
        <taxon>Eukaryota</taxon>
        <taxon>Fungi</taxon>
        <taxon>Dikarya</taxon>
        <taxon>Basidiomycota</taxon>
        <taxon>Agaricomycotina</taxon>
        <taxon>Agaricomycetes</taxon>
        <taxon>Phallomycetidae</taxon>
        <taxon>Geastrales</taxon>
        <taxon>Sphaerobolaceae</taxon>
        <taxon>Sphaerobolus</taxon>
    </lineage>
</organism>
<dbReference type="PANTHER" id="PTHR10997">
    <property type="entry name" value="IMPORTIN-7, 8, 11"/>
    <property type="match status" value="1"/>
</dbReference>
<evidence type="ECO:0000256" key="5">
    <source>
        <dbReference type="SAM" id="MobiDB-lite"/>
    </source>
</evidence>
<dbReference type="GO" id="GO:0006606">
    <property type="term" value="P:protein import into nucleus"/>
    <property type="evidence" value="ECO:0007669"/>
    <property type="project" value="TreeGrafter"/>
</dbReference>
<dbReference type="AlphaFoldDB" id="A0A0C9UZB5"/>
<name>A0A0C9UZB5_SPHS4</name>
<dbReference type="GO" id="GO:0005635">
    <property type="term" value="C:nuclear envelope"/>
    <property type="evidence" value="ECO:0007669"/>
    <property type="project" value="TreeGrafter"/>
</dbReference>
<evidence type="ECO:0000256" key="1">
    <source>
        <dbReference type="ARBA" id="ARBA00004123"/>
    </source>
</evidence>
<accession>A0A0C9UZB5</accession>
<dbReference type="InterPro" id="IPR011989">
    <property type="entry name" value="ARM-like"/>
</dbReference>
<dbReference type="HOGENOM" id="CLU_008920_1_1_1"/>
<keyword evidence="4" id="KW-0539">Nucleus</keyword>
<dbReference type="EMBL" id="KN837197">
    <property type="protein sequence ID" value="KIJ34652.1"/>
    <property type="molecule type" value="Genomic_DNA"/>
</dbReference>
<comment type="subcellular location">
    <subcellularLocation>
        <location evidence="1">Nucleus</location>
    </subcellularLocation>
</comment>
<dbReference type="GO" id="GO:0005829">
    <property type="term" value="C:cytosol"/>
    <property type="evidence" value="ECO:0007669"/>
    <property type="project" value="TreeGrafter"/>
</dbReference>
<sequence length="1044" mass="114442">MSLGARMRVCLVGTLSPDANIRIKAELRLNELLPYPEAGVALASIIASPVTDIPLRQSASIILRKYVKEHWSPYFQAFKGSAPQSDVKNGIRTAVFQALSDPSSKVRSGAANVVSLVANSDWPDEYPDLLNNLLALLSSQNTESVHGAMQVLTEMVKDDLTEDQLLPVLRQLLPVLMNILGDPSRHSAVTRARSVAVFRQCLSALYMVKDQYPQTIKEAVESVLPQWIDAFKVLINQDPAAEVANPDNWDALLIRLQIFKTLNNIQTIFNRIFKSSAETFLNASLTHLQVLLPAFAQYYLDPNATPPSSTEDEEVSLPGLASSIIDFVSNLARTSSVRPWFDPSRLEQLSAVVFHWIQMTGEDEETWASNANAFVAHEEEETQEYNLRVAGLDLLAGLLDRYSPYAVSVLQVATERLIQESNQARQQGSQEWWRPLEAALAAVGSQHETVLEAIEDEVASNRPKPFDVESLLINVIPSLLTLTEYPFLQGRCFVFASQYAKCLPSGMSSQYLDAAISVLEAPEPGIPVKVSAVKAIRNFCAQMDNNTVVPLAPRMIKDLGPFLAATTEDTLTLVLEAINVIIEIDDGNWLTPELGQALSQAVLQVWTRNIKDPITLSVLDDLLSDLTHSPAPGVYQVVVSESLPVLVQALKESPSTESWIASSAIDLISSLARGATKGNLGEGFFAAFAPALFACLQRTEDQEVLENAVVLLTYVVRKDPGQLLSWTDEQGQPGLGKVLELIGKLLSPSDSESGGLVVGDLIIHLLRNAGDAVLPVLPDLIRAMTTRMTTARTGSLLQSLIIPLAFLIHTHRDSVLSVLESFTVEGSHPPKSGLEVFIPTWMENAVTIQGLWSQRVSTLALCSLLLSGRPSLQNLQVKGDMILKPETSDVIITRSRAKQTPHEFQSIRFPVKALKLILEDLNPEVDASDIPQGDLASDDGNSDWDDSDDGGEKLIQGFKPEEFAYLSDLLGGKPGQFGEDDDIIDGGLDDEDLKQDSIYTMDMKSHLVSFLRECAQRDPNSFRALVDPLNAKEILLVQKVVEGN</sequence>
<dbReference type="Pfam" id="PF03810">
    <property type="entry name" value="IBN_N"/>
    <property type="match status" value="1"/>
</dbReference>
<dbReference type="Proteomes" id="UP000054279">
    <property type="component" value="Unassembled WGS sequence"/>
</dbReference>
<evidence type="ECO:0000313" key="7">
    <source>
        <dbReference type="EMBL" id="KIJ34652.1"/>
    </source>
</evidence>
<dbReference type="Gene3D" id="1.25.10.10">
    <property type="entry name" value="Leucine-rich Repeat Variant"/>
    <property type="match status" value="1"/>
</dbReference>
<keyword evidence="8" id="KW-1185">Reference proteome</keyword>
<proteinExistence type="predicted"/>
<dbReference type="SUPFAM" id="SSF48371">
    <property type="entry name" value="ARM repeat"/>
    <property type="match status" value="1"/>
</dbReference>
<evidence type="ECO:0000259" key="6">
    <source>
        <dbReference type="PROSITE" id="PS50166"/>
    </source>
</evidence>
<dbReference type="OrthoDB" id="431626at2759"/>
<dbReference type="Pfam" id="PF25018">
    <property type="entry name" value="HEAT_IPO9_c"/>
    <property type="match status" value="1"/>
</dbReference>
<feature type="domain" description="Importin N-terminal" evidence="6">
    <location>
        <begin position="25"/>
        <end position="101"/>
    </location>
</feature>
<dbReference type="InterPro" id="IPR016024">
    <property type="entry name" value="ARM-type_fold"/>
</dbReference>
<evidence type="ECO:0000256" key="2">
    <source>
        <dbReference type="ARBA" id="ARBA00022448"/>
    </source>
</evidence>
<dbReference type="GO" id="GO:0031267">
    <property type="term" value="F:small GTPase binding"/>
    <property type="evidence" value="ECO:0007669"/>
    <property type="project" value="InterPro"/>
</dbReference>
<feature type="region of interest" description="Disordered" evidence="5">
    <location>
        <begin position="925"/>
        <end position="952"/>
    </location>
</feature>
<protein>
    <submittedName>
        <fullName evidence="7">Unplaced genomic scaffold SPHSTscaffold_122, whole genome shotgun sequence</fullName>
    </submittedName>
</protein>